<dbReference type="InterPro" id="IPR006311">
    <property type="entry name" value="TAT_signal"/>
</dbReference>
<evidence type="ECO:0000313" key="3">
    <source>
        <dbReference type="EMBL" id="GGM05897.1"/>
    </source>
</evidence>
<dbReference type="PROSITE" id="PS50853">
    <property type="entry name" value="FN3"/>
    <property type="match status" value="1"/>
</dbReference>
<reference evidence="3" key="1">
    <citation type="journal article" date="2014" name="Int. J. Syst. Evol. Microbiol.">
        <title>Complete genome sequence of Corynebacterium casei LMG S-19264T (=DSM 44701T), isolated from a smear-ripened cheese.</title>
        <authorList>
            <consortium name="US DOE Joint Genome Institute (JGI-PGF)"/>
            <person name="Walter F."/>
            <person name="Albersmeier A."/>
            <person name="Kalinowski J."/>
            <person name="Ruckert C."/>
        </authorList>
    </citation>
    <scope>NUCLEOTIDE SEQUENCE</scope>
    <source>
        <strain evidence="3">CGMCC 4.7308</strain>
    </source>
</reference>
<dbReference type="PANTHER" id="PTHR31778">
    <property type="entry name" value="BUD SITE SELECTION PROTEIN RAX2"/>
    <property type="match status" value="1"/>
</dbReference>
<protein>
    <recommendedName>
        <fullName evidence="2">Fibronectin type-III domain-containing protein</fullName>
    </recommendedName>
</protein>
<sequence>MNDTRPGSAPSTAPGIRRRAGRATARRGARRAVAVLAAAVALSGTLVGGGTAAADTRPATGVPATVSADALPTWQVNGVVWSQVIVGTTVYATGSFTRARPPGVAAGGSGEITANNIFAYNLTTGARVSTFNHSLSAQGRVVTASPDGSRVYVGGDFTSVDGVAHGHVAAFTTATGALDNGFTASANGIVRAMAATATTLYFGGRFTAVNGRTRLSVAAVSATTGTPLSWAPTVDNGTVWSMVLAPDRSRLVIGGSFTTLNKQYAYGMGALATSTGATLPWAANTTIKDATTSGAITSLRTDGVRIYGSGYAYGSGSSFEGTFAADPYTGAISVLNDCHGDTYDVAPVGEVLYSVSHAHDCSAVRAFPEMNPRQNLHALAQTTTAKTTNIGPDSYGWNYNGMPASAMLQWYPQLTIGTYTGQSQAAWSVAATSSYVVLGGEFPSVNGTAQQGLVRFAVSSLAPNRRGPSYQTIPPRTIPGVTATRSTAGTVKVGYGTAWDYDNQALTYQIVRDSTSNVVYTTTYSTNFWTLPFHTYTDSGLAPGSSHWYQVKVTDPFGNTAWSPRSPTVTA</sequence>
<evidence type="ECO:0000256" key="1">
    <source>
        <dbReference type="SAM" id="MobiDB-lite"/>
    </source>
</evidence>
<feature type="compositionally biased region" description="Polar residues" evidence="1">
    <location>
        <begin position="1"/>
        <end position="11"/>
    </location>
</feature>
<gene>
    <name evidence="3" type="ORF">GCM10011594_27650</name>
</gene>
<name>A0A917SZY8_9ACTN</name>
<feature type="region of interest" description="Disordered" evidence="1">
    <location>
        <begin position="1"/>
        <end position="25"/>
    </location>
</feature>
<evidence type="ECO:0000259" key="2">
    <source>
        <dbReference type="PROSITE" id="PS50853"/>
    </source>
</evidence>
<reference evidence="3" key="2">
    <citation type="submission" date="2020-09" db="EMBL/GenBank/DDBJ databases">
        <authorList>
            <person name="Sun Q."/>
            <person name="Zhou Y."/>
        </authorList>
    </citation>
    <scope>NUCLEOTIDE SEQUENCE</scope>
    <source>
        <strain evidence="3">CGMCC 4.7308</strain>
    </source>
</reference>
<dbReference type="RefSeq" id="WP_188942254.1">
    <property type="nucleotide sequence ID" value="NZ_BMNA01000004.1"/>
</dbReference>
<dbReference type="PANTHER" id="PTHR31778:SF2">
    <property type="entry name" value="BUD SITE SELECTION PROTEIN RAX2"/>
    <property type="match status" value="1"/>
</dbReference>
<dbReference type="SUPFAM" id="SSF50998">
    <property type="entry name" value="Quinoprotein alcohol dehydrogenase-like"/>
    <property type="match status" value="1"/>
</dbReference>
<dbReference type="InterPro" id="IPR013783">
    <property type="entry name" value="Ig-like_fold"/>
</dbReference>
<accession>A0A917SZY8</accession>
<evidence type="ECO:0000313" key="4">
    <source>
        <dbReference type="Proteomes" id="UP000655208"/>
    </source>
</evidence>
<comment type="caution">
    <text evidence="3">The sequence shown here is derived from an EMBL/GenBank/DDBJ whole genome shotgun (WGS) entry which is preliminary data.</text>
</comment>
<dbReference type="Gene3D" id="2.60.40.10">
    <property type="entry name" value="Immunoglobulins"/>
    <property type="match status" value="1"/>
</dbReference>
<dbReference type="InterPro" id="IPR011047">
    <property type="entry name" value="Quinoprotein_ADH-like_sf"/>
</dbReference>
<dbReference type="Proteomes" id="UP000655208">
    <property type="component" value="Unassembled WGS sequence"/>
</dbReference>
<dbReference type="InterPro" id="IPR003961">
    <property type="entry name" value="FN3_dom"/>
</dbReference>
<feature type="domain" description="Fibronectin type-III" evidence="2">
    <location>
        <begin position="474"/>
        <end position="571"/>
    </location>
</feature>
<dbReference type="GO" id="GO:1902929">
    <property type="term" value="C:plasma membrane of growing cell tip"/>
    <property type="evidence" value="ECO:0007669"/>
    <property type="project" value="TreeGrafter"/>
</dbReference>
<dbReference type="PROSITE" id="PS51318">
    <property type="entry name" value="TAT"/>
    <property type="match status" value="1"/>
</dbReference>
<feature type="compositionally biased region" description="Basic residues" evidence="1">
    <location>
        <begin position="16"/>
        <end position="25"/>
    </location>
</feature>
<proteinExistence type="predicted"/>
<dbReference type="AlphaFoldDB" id="A0A917SZY8"/>
<dbReference type="EMBL" id="BMNA01000004">
    <property type="protein sequence ID" value="GGM05897.1"/>
    <property type="molecule type" value="Genomic_DNA"/>
</dbReference>
<dbReference type="GO" id="GO:0005975">
    <property type="term" value="P:carbohydrate metabolic process"/>
    <property type="evidence" value="ECO:0007669"/>
    <property type="project" value="UniProtKB-ARBA"/>
</dbReference>
<keyword evidence="4" id="KW-1185">Reference proteome</keyword>
<organism evidence="3 4">
    <name type="scientific">Nakamurella endophytica</name>
    <dbReference type="NCBI Taxonomy" id="1748367"/>
    <lineage>
        <taxon>Bacteria</taxon>
        <taxon>Bacillati</taxon>
        <taxon>Actinomycetota</taxon>
        <taxon>Actinomycetes</taxon>
        <taxon>Nakamurellales</taxon>
        <taxon>Nakamurellaceae</taxon>
        <taxon>Nakamurella</taxon>
    </lineage>
</organism>